<dbReference type="SUPFAM" id="SSF47862">
    <property type="entry name" value="Saposin"/>
    <property type="match status" value="4"/>
</dbReference>
<dbReference type="Pfam" id="PF03489">
    <property type="entry name" value="SapB_2"/>
    <property type="match status" value="4"/>
</dbReference>
<reference evidence="10 11" key="1">
    <citation type="journal article" date="2008" name="Nature">
        <title>The Trichoplax genome and the nature of placozoans.</title>
        <authorList>
            <person name="Srivastava M."/>
            <person name="Begovic E."/>
            <person name="Chapman J."/>
            <person name="Putnam N.H."/>
            <person name="Hellsten U."/>
            <person name="Kawashima T."/>
            <person name="Kuo A."/>
            <person name="Mitros T."/>
            <person name="Salamov A."/>
            <person name="Carpenter M.L."/>
            <person name="Signorovitch A.Y."/>
            <person name="Moreno M.A."/>
            <person name="Kamm K."/>
            <person name="Grimwood J."/>
            <person name="Schmutz J."/>
            <person name="Shapiro H."/>
            <person name="Grigoriev I.V."/>
            <person name="Buss L.W."/>
            <person name="Schierwater B."/>
            <person name="Dellaporta S.L."/>
            <person name="Rokhsar D.S."/>
        </authorList>
    </citation>
    <scope>NUCLEOTIDE SEQUENCE [LARGE SCALE GENOMIC DNA]</scope>
    <source>
        <strain evidence="10 11">Grell-BS-1999</strain>
    </source>
</reference>
<dbReference type="KEGG" id="tad:TRIADDRAFT_64348"/>
<accession>B3SAT1</accession>
<dbReference type="OMA" id="CKWMVDA"/>
<feature type="domain" description="Saposin B-type" evidence="8">
    <location>
        <begin position="64"/>
        <end position="145"/>
    </location>
</feature>
<evidence type="ECO:0000256" key="1">
    <source>
        <dbReference type="ARBA" id="ARBA00004613"/>
    </source>
</evidence>
<evidence type="ECO:0000256" key="2">
    <source>
        <dbReference type="ARBA" id="ARBA00022525"/>
    </source>
</evidence>
<dbReference type="OrthoDB" id="69496at2759"/>
<dbReference type="PRINTS" id="PR01797">
    <property type="entry name" value="SAPOSIN"/>
</dbReference>
<dbReference type="PhylomeDB" id="B3SAT1"/>
<feature type="domain" description="Saposin A-type" evidence="9">
    <location>
        <begin position="429"/>
        <end position="469"/>
    </location>
</feature>
<dbReference type="GO" id="GO:0005764">
    <property type="term" value="C:lysosome"/>
    <property type="evidence" value="ECO:0007669"/>
    <property type="project" value="InterPro"/>
</dbReference>
<dbReference type="InterPro" id="IPR011001">
    <property type="entry name" value="Saposin-like"/>
</dbReference>
<dbReference type="PANTHER" id="PTHR11480:SF3">
    <property type="entry name" value="BCDNA.GH08312"/>
    <property type="match status" value="1"/>
</dbReference>
<keyword evidence="4" id="KW-0677">Repeat</keyword>
<dbReference type="PANTHER" id="PTHR11480">
    <property type="entry name" value="SAPOSIN-RELATED"/>
    <property type="match status" value="1"/>
</dbReference>
<evidence type="ECO:0000256" key="7">
    <source>
        <dbReference type="SAM" id="SignalP"/>
    </source>
</evidence>
<evidence type="ECO:0000256" key="3">
    <source>
        <dbReference type="ARBA" id="ARBA00022729"/>
    </source>
</evidence>
<feature type="domain" description="Saposin A-type" evidence="9">
    <location>
        <begin position="22"/>
        <end position="62"/>
    </location>
</feature>
<feature type="domain" description="Saposin B-type" evidence="8">
    <location>
        <begin position="345"/>
        <end position="427"/>
    </location>
</feature>
<dbReference type="GeneID" id="6758534"/>
<dbReference type="InParanoid" id="B3SAT1"/>
<dbReference type="InterPro" id="IPR051428">
    <property type="entry name" value="Sphingo_Act-Surfact_Prot"/>
</dbReference>
<dbReference type="GO" id="GO:0006665">
    <property type="term" value="P:sphingolipid metabolic process"/>
    <property type="evidence" value="ECO:0007669"/>
    <property type="project" value="InterPro"/>
</dbReference>
<feature type="domain" description="Saposin B-type" evidence="8">
    <location>
        <begin position="476"/>
        <end position="558"/>
    </location>
</feature>
<dbReference type="RefSeq" id="XP_002117321.1">
    <property type="nucleotide sequence ID" value="XM_002117285.1"/>
</dbReference>
<feature type="chain" id="PRO_5002797356" description="Prosaposin" evidence="7">
    <location>
        <begin position="21"/>
        <end position="592"/>
    </location>
</feature>
<dbReference type="FunCoup" id="B3SAT1">
    <property type="interactions" value="1223"/>
</dbReference>
<keyword evidence="3 7" id="KW-0732">Signal</keyword>
<dbReference type="SMART" id="SM00162">
    <property type="entry name" value="SAPA"/>
    <property type="match status" value="1"/>
</dbReference>
<dbReference type="InterPro" id="IPR003119">
    <property type="entry name" value="SAP_A"/>
</dbReference>
<proteinExistence type="predicted"/>
<dbReference type="GO" id="GO:0016020">
    <property type="term" value="C:membrane"/>
    <property type="evidence" value="ECO:0007669"/>
    <property type="project" value="GOC"/>
</dbReference>
<feature type="domain" description="Saposin A-type" evidence="9">
    <location>
        <begin position="560"/>
        <end position="592"/>
    </location>
</feature>
<dbReference type="SMART" id="SM00741">
    <property type="entry name" value="SapB"/>
    <property type="match status" value="4"/>
</dbReference>
<dbReference type="Proteomes" id="UP000009022">
    <property type="component" value="Unassembled WGS sequence"/>
</dbReference>
<gene>
    <name evidence="10" type="ORF">TRIADDRAFT_64348</name>
</gene>
<keyword evidence="2" id="KW-0964">Secreted</keyword>
<keyword evidence="6" id="KW-0325">Glycoprotein</keyword>
<evidence type="ECO:0000259" key="9">
    <source>
        <dbReference type="PROSITE" id="PS51110"/>
    </source>
</evidence>
<dbReference type="PROSITE" id="PS51110">
    <property type="entry name" value="SAP_A"/>
    <property type="match status" value="3"/>
</dbReference>
<dbReference type="Pfam" id="PF02199">
    <property type="entry name" value="SapA"/>
    <property type="match status" value="2"/>
</dbReference>
<dbReference type="InterPro" id="IPR007856">
    <property type="entry name" value="SapB_1"/>
</dbReference>
<evidence type="ECO:0000256" key="6">
    <source>
        <dbReference type="ARBA" id="ARBA00023180"/>
    </source>
</evidence>
<evidence type="ECO:0000313" key="10">
    <source>
        <dbReference type="EMBL" id="EDV20160.1"/>
    </source>
</evidence>
<dbReference type="GO" id="GO:0005615">
    <property type="term" value="C:extracellular space"/>
    <property type="evidence" value="ECO:0000318"/>
    <property type="project" value="GO_Central"/>
</dbReference>
<organism evidence="10 11">
    <name type="scientific">Trichoplax adhaerens</name>
    <name type="common">Trichoplax reptans</name>
    <dbReference type="NCBI Taxonomy" id="10228"/>
    <lineage>
        <taxon>Eukaryota</taxon>
        <taxon>Metazoa</taxon>
        <taxon>Placozoa</taxon>
        <taxon>Uniplacotomia</taxon>
        <taxon>Trichoplacea</taxon>
        <taxon>Trichoplacidae</taxon>
        <taxon>Trichoplax</taxon>
    </lineage>
</organism>
<dbReference type="InterPro" id="IPR008138">
    <property type="entry name" value="SapB_2"/>
</dbReference>
<dbReference type="PROSITE" id="PS50015">
    <property type="entry name" value="SAP_B"/>
    <property type="match status" value="4"/>
</dbReference>
<comment type="subcellular location">
    <subcellularLocation>
        <location evidence="1">Secreted</location>
    </subcellularLocation>
</comment>
<dbReference type="EMBL" id="DS985262">
    <property type="protein sequence ID" value="EDV20160.1"/>
    <property type="molecule type" value="Genomic_DNA"/>
</dbReference>
<feature type="domain" description="Saposin B-type" evidence="8">
    <location>
        <begin position="248"/>
        <end position="330"/>
    </location>
</feature>
<dbReference type="InterPro" id="IPR008139">
    <property type="entry name" value="SaposinB_dom"/>
</dbReference>
<dbReference type="InterPro" id="IPR008373">
    <property type="entry name" value="Saposin"/>
</dbReference>
<dbReference type="eggNOG" id="KOG1340">
    <property type="taxonomic scope" value="Eukaryota"/>
</dbReference>
<dbReference type="AlphaFoldDB" id="B3SAT1"/>
<evidence type="ECO:0000259" key="8">
    <source>
        <dbReference type="PROSITE" id="PS50015"/>
    </source>
</evidence>
<feature type="signal peptide" evidence="7">
    <location>
        <begin position="1"/>
        <end position="20"/>
    </location>
</feature>
<evidence type="ECO:0008006" key="12">
    <source>
        <dbReference type="Google" id="ProtNLM"/>
    </source>
</evidence>
<evidence type="ECO:0000256" key="5">
    <source>
        <dbReference type="ARBA" id="ARBA00023157"/>
    </source>
</evidence>
<dbReference type="HOGENOM" id="CLU_033757_0_0_1"/>
<evidence type="ECO:0000313" key="11">
    <source>
        <dbReference type="Proteomes" id="UP000009022"/>
    </source>
</evidence>
<dbReference type="Pfam" id="PF05184">
    <property type="entry name" value="SapB_1"/>
    <property type="match status" value="3"/>
</dbReference>
<protein>
    <recommendedName>
        <fullName evidence="12">Prosaposin</fullName>
    </recommendedName>
</protein>
<keyword evidence="5" id="KW-1015">Disulfide bond</keyword>
<name>B3SAT1_TRIAD</name>
<dbReference type="Gene3D" id="1.10.225.10">
    <property type="entry name" value="Saposin-like"/>
    <property type="match status" value="4"/>
</dbReference>
<evidence type="ECO:0000256" key="4">
    <source>
        <dbReference type="ARBA" id="ARBA00022737"/>
    </source>
</evidence>
<dbReference type="CTD" id="6758534"/>
<keyword evidence="11" id="KW-1185">Reference proteome</keyword>
<sequence>MASKLATVFFLLSVCSVIHAKHILGGQSCTWGPSYWCQSAKTAVECDALDHCMKNVWSKKLKSNGIECDLCESAVSNFIKHANSSGAQKEIAQLLNGLCTAIGGEAEKGCKTFATKYVPPFIQYALKMLKPKQLCTLVNLCSASSSEGLINLQNLLAPGAIRNILTSGKIESILAPGAVRNVKTSPGIESILAPGAARNVKKQPSIESILAPGAQRNVKVPASIENILAPGAVRNVKLPAKTQAASSDSLECIACSVIVSELDSALGNKNTENKIISYADSLCKYLPGDLSTECQSYINQFGPPILQALLQYLPADQVCAYYLKLCPKSVLTNDDVRVPAPTQLVSGLCVFCETGVTYIEGLLKINKTETEIYDALVNLCTVVPTGVLRTDCDNFVEKYAKAAIKLVNSDIAPSSVCKLLGICNSSEMATKKLNVCRMGPKFWCGTKTAAVYCKKQRQCASTTLTASTSVHTAFEATEVCSFCETIVDYVEGLIKINQTENTIYNDLATLCYIFPSGSMRTDCVSFVDKYTKSVFQLVNSSVKPSSVCKLLGACSSSQVAVRKMNLCLLGSEFWCRNKVAASQCKRRSYCRL</sequence>